<organism evidence="2 3">
    <name type="scientific">Kingella bonacorsii</name>
    <dbReference type="NCBI Taxonomy" id="2796361"/>
    <lineage>
        <taxon>Bacteria</taxon>
        <taxon>Pseudomonadati</taxon>
        <taxon>Pseudomonadota</taxon>
        <taxon>Betaproteobacteria</taxon>
        <taxon>Neisseriales</taxon>
        <taxon>Neisseriaceae</taxon>
        <taxon>Kingella</taxon>
    </lineage>
</organism>
<feature type="signal peptide" evidence="1">
    <location>
        <begin position="1"/>
        <end position="22"/>
    </location>
</feature>
<evidence type="ECO:0000256" key="1">
    <source>
        <dbReference type="SAM" id="SignalP"/>
    </source>
</evidence>
<reference evidence="2 3" key="1">
    <citation type="journal article" date="2021" name="Pathogens">
        <title>Isolation and Characterization of Kingella bonacorsii sp. nov., A Novel Kingella Species Detected in a Stable Periodontitis Subject.</title>
        <authorList>
            <person name="Antezack A."/>
            <person name="Boxberger M."/>
            <person name="Rolland C."/>
            <person name="Monnet-Corti V."/>
            <person name="La Scola B."/>
        </authorList>
    </citation>
    <scope>NUCLEOTIDE SEQUENCE [LARGE SCALE GENOMIC DNA]</scope>
    <source>
        <strain evidence="2 3">Marseille-Q4569</strain>
    </source>
</reference>
<gene>
    <name evidence="2" type="ORF">JDW22_05975</name>
</gene>
<protein>
    <submittedName>
        <fullName evidence="2">ABC transporter substrate-binding protein</fullName>
    </submittedName>
</protein>
<accession>A0ABS1BS74</accession>
<sequence>MKKPSILAALAISALSINLAFAAPQDASNQIKENSVQMLKILQQANGKNDVAVRKQAENYALPYFDFALMTRLSVGAPWNKATAAQKQTLVNEFRTMLIRTYSRQMLNYKNAQVTVKNAVAKPSSLLPSKEQIDVRATITNPGQQPVEAVFSTYQDGNKYKVFNVVFEGAFALVQSQKQQFKPILDSKGIDGLIADLKAKNGSK</sequence>
<dbReference type="Gene3D" id="3.10.450.710">
    <property type="entry name" value="Tgt2/MlaC"/>
    <property type="match status" value="1"/>
</dbReference>
<dbReference type="InterPro" id="IPR008869">
    <property type="entry name" value="MlaC/ttg2D"/>
</dbReference>
<name>A0ABS1BS74_9NEIS</name>
<dbReference type="PANTHER" id="PTHR36573">
    <property type="entry name" value="INTERMEMBRANE PHOSPHOLIPID TRANSPORT SYSTEM BINDING PROTEIN MLAC"/>
    <property type="match status" value="1"/>
</dbReference>
<proteinExistence type="predicted"/>
<evidence type="ECO:0000313" key="3">
    <source>
        <dbReference type="Proteomes" id="UP000614058"/>
    </source>
</evidence>
<dbReference type="InterPro" id="IPR042245">
    <property type="entry name" value="Tgt2/MlaC_sf"/>
</dbReference>
<comment type="caution">
    <text evidence="2">The sequence shown here is derived from an EMBL/GenBank/DDBJ whole genome shotgun (WGS) entry which is preliminary data.</text>
</comment>
<dbReference type="RefSeq" id="WP_200522308.1">
    <property type="nucleotide sequence ID" value="NZ_JAEHNZ010000002.1"/>
</dbReference>
<feature type="chain" id="PRO_5045244268" evidence="1">
    <location>
        <begin position="23"/>
        <end position="204"/>
    </location>
</feature>
<keyword evidence="1" id="KW-0732">Signal</keyword>
<dbReference type="PANTHER" id="PTHR36573:SF1">
    <property type="entry name" value="INTERMEMBRANE PHOSPHOLIPID TRANSPORT SYSTEM BINDING PROTEIN MLAC"/>
    <property type="match status" value="1"/>
</dbReference>
<evidence type="ECO:0000313" key="2">
    <source>
        <dbReference type="EMBL" id="MBK0396136.1"/>
    </source>
</evidence>
<dbReference type="Pfam" id="PF05494">
    <property type="entry name" value="MlaC"/>
    <property type="match status" value="1"/>
</dbReference>
<dbReference type="EMBL" id="JAEHNZ010000002">
    <property type="protein sequence ID" value="MBK0396136.1"/>
    <property type="molecule type" value="Genomic_DNA"/>
</dbReference>
<dbReference type="Proteomes" id="UP000614058">
    <property type="component" value="Unassembled WGS sequence"/>
</dbReference>
<keyword evidence="3" id="KW-1185">Reference proteome</keyword>